<dbReference type="AlphaFoldDB" id="A0A9R0UUD9"/>
<organism evidence="5 6">
    <name type="scientific">Triticum turgidum subsp. durum</name>
    <name type="common">Durum wheat</name>
    <name type="synonym">Triticum durum</name>
    <dbReference type="NCBI Taxonomy" id="4567"/>
    <lineage>
        <taxon>Eukaryota</taxon>
        <taxon>Viridiplantae</taxon>
        <taxon>Streptophyta</taxon>
        <taxon>Embryophyta</taxon>
        <taxon>Tracheophyta</taxon>
        <taxon>Spermatophyta</taxon>
        <taxon>Magnoliopsida</taxon>
        <taxon>Liliopsida</taxon>
        <taxon>Poales</taxon>
        <taxon>Poaceae</taxon>
        <taxon>BOP clade</taxon>
        <taxon>Pooideae</taxon>
        <taxon>Triticodae</taxon>
        <taxon>Triticeae</taxon>
        <taxon>Triticinae</taxon>
        <taxon>Triticum</taxon>
    </lineage>
</organism>
<dbReference type="Gramene" id="TRITD1Av1G015400.1">
    <property type="protein sequence ID" value="TRITD1Av1G015400.1"/>
    <property type="gene ID" value="TRITD1Av1G015400"/>
</dbReference>
<feature type="signal peptide" evidence="3">
    <location>
        <begin position="1"/>
        <end position="32"/>
    </location>
</feature>
<evidence type="ECO:0000259" key="4">
    <source>
        <dbReference type="Pfam" id="PF13947"/>
    </source>
</evidence>
<dbReference type="InterPro" id="IPR025287">
    <property type="entry name" value="WAK_GUB"/>
</dbReference>
<sequence>MTQLTISAATMEAIAAAAALLMLLSTGPSVAAGDPSPLTIGMPNCVTSCGYVNVPYPFGLGTDPSCYLPGYNLTCDTTPGDERLLLDVDGTFQVLYIGNSFLSVLRQGDIKIHLDADGNGKGMLSFGLRHDVPYTLARFGESELILTGCNVQATVKSGNITVASCTSLCDSSGFGPITYDGTVRCYGGTGCCHGEIVINDHENEANSNITSGYDVQLTWLGHGNRSADLELFPMRVFIADIQWFADSFISEDLLQTSVPPSEDTMAVPLFLNWEVVADRRHCNSNHSERTNTTKGYTCSCEQGFDGNPYLIDGCKVVSKCNGFSECYGECIKKRMDP</sequence>
<comment type="subcellular location">
    <subcellularLocation>
        <location evidence="1">Membrane</location>
        <topology evidence="1">Single-pass membrane protein</topology>
    </subcellularLocation>
</comment>
<feature type="chain" id="PRO_5040391250" description="Wall-associated receptor kinase galacturonan-binding domain-containing protein" evidence="3">
    <location>
        <begin position="33"/>
        <end position="337"/>
    </location>
</feature>
<reference evidence="5 6" key="1">
    <citation type="submission" date="2017-09" db="EMBL/GenBank/DDBJ databases">
        <authorList>
            <consortium name="International Durum Wheat Genome Sequencing Consortium (IDWGSC)"/>
            <person name="Milanesi L."/>
        </authorList>
    </citation>
    <scope>NUCLEOTIDE SEQUENCE [LARGE SCALE GENOMIC DNA]</scope>
    <source>
        <strain evidence="6">cv. Svevo</strain>
    </source>
</reference>
<evidence type="ECO:0000313" key="6">
    <source>
        <dbReference type="Proteomes" id="UP000324705"/>
    </source>
</evidence>
<dbReference type="GO" id="GO:0030247">
    <property type="term" value="F:polysaccharide binding"/>
    <property type="evidence" value="ECO:0007669"/>
    <property type="project" value="InterPro"/>
</dbReference>
<feature type="domain" description="Wall-associated receptor kinase galacturonan-binding" evidence="4">
    <location>
        <begin position="45"/>
        <end position="97"/>
    </location>
</feature>
<proteinExistence type="predicted"/>
<gene>
    <name evidence="5" type="ORF">TRITD_1Av1G015400</name>
</gene>
<dbReference type="PANTHER" id="PTHR33491">
    <property type="entry name" value="OSJNBA0016N04.9 PROTEIN"/>
    <property type="match status" value="1"/>
</dbReference>
<dbReference type="Pfam" id="PF13947">
    <property type="entry name" value="GUB_WAK_bind"/>
    <property type="match status" value="1"/>
</dbReference>
<evidence type="ECO:0000256" key="1">
    <source>
        <dbReference type="ARBA" id="ARBA00004167"/>
    </source>
</evidence>
<name>A0A9R0UUD9_TRITD</name>
<dbReference type="EMBL" id="LT934111">
    <property type="protein sequence ID" value="VAH01268.1"/>
    <property type="molecule type" value="Genomic_DNA"/>
</dbReference>
<dbReference type="GO" id="GO:0016020">
    <property type="term" value="C:membrane"/>
    <property type="evidence" value="ECO:0007669"/>
    <property type="project" value="UniProtKB-SubCell"/>
</dbReference>
<evidence type="ECO:0000256" key="3">
    <source>
        <dbReference type="SAM" id="SignalP"/>
    </source>
</evidence>
<evidence type="ECO:0000313" key="5">
    <source>
        <dbReference type="EMBL" id="VAH01268.1"/>
    </source>
</evidence>
<dbReference type="Proteomes" id="UP000324705">
    <property type="component" value="Chromosome 1A"/>
</dbReference>
<protein>
    <recommendedName>
        <fullName evidence="4">Wall-associated receptor kinase galacturonan-binding domain-containing protein</fullName>
    </recommendedName>
</protein>
<keyword evidence="2 3" id="KW-0732">Signal</keyword>
<evidence type="ECO:0000256" key="2">
    <source>
        <dbReference type="ARBA" id="ARBA00022729"/>
    </source>
</evidence>
<accession>A0A9R0UUD9</accession>
<keyword evidence="6" id="KW-1185">Reference proteome</keyword>